<evidence type="ECO:0000313" key="3">
    <source>
        <dbReference type="Proteomes" id="UP000326554"/>
    </source>
</evidence>
<dbReference type="Gene3D" id="3.40.50.80">
    <property type="entry name" value="Nucleotide-binding domain of ferredoxin-NADP reductase (FNR) module"/>
    <property type="match status" value="1"/>
</dbReference>
<dbReference type="InterPro" id="IPR039261">
    <property type="entry name" value="FNR_nucleotide-bd"/>
</dbReference>
<gene>
    <name evidence="2" type="ORF">F3S47_10580</name>
</gene>
<sequence length="222" mass="25151">MSTTLTLKEIEQQTHNVYRLVFDKPEGWDIKPGQAIEMKLDMDGWRDEGRPFTPTSLPDWDHLEFTIKSYPDHDGVTARIPKLTSGDKVMISEPWGAITDHGPGIFIGAGAGVTPFIAILRDRVRREGSLDGSTLILSNDTADDIILHDELVGMPGLSTIFTITDEKTEAYPNRRIDEEFLDEVLHGWREEFYVCGPRPFEDDIKSILYKKGVPDEKIHCDH</sequence>
<dbReference type="GO" id="GO:0016491">
    <property type="term" value="F:oxidoreductase activity"/>
    <property type="evidence" value="ECO:0007669"/>
    <property type="project" value="InterPro"/>
</dbReference>
<comment type="caution">
    <text evidence="2">The sequence shown here is derived from an EMBL/GenBank/DDBJ whole genome shotgun (WGS) entry which is preliminary data.</text>
</comment>
<evidence type="ECO:0000313" key="2">
    <source>
        <dbReference type="EMBL" id="KAA9007954.1"/>
    </source>
</evidence>
<name>A0A5J5GK73_9RHOB</name>
<dbReference type="InterPro" id="IPR017927">
    <property type="entry name" value="FAD-bd_FR_type"/>
</dbReference>
<dbReference type="RefSeq" id="WP_150445237.1">
    <property type="nucleotide sequence ID" value="NZ_VYQE01000003.1"/>
</dbReference>
<dbReference type="SUPFAM" id="SSF52343">
    <property type="entry name" value="Ferredoxin reductase-like, C-terminal NADP-linked domain"/>
    <property type="match status" value="1"/>
</dbReference>
<dbReference type="EMBL" id="VYQE01000003">
    <property type="protein sequence ID" value="KAA9007954.1"/>
    <property type="molecule type" value="Genomic_DNA"/>
</dbReference>
<evidence type="ECO:0000259" key="1">
    <source>
        <dbReference type="PROSITE" id="PS51384"/>
    </source>
</evidence>
<keyword evidence="3" id="KW-1185">Reference proteome</keyword>
<dbReference type="InterPro" id="IPR001433">
    <property type="entry name" value="OxRdtase_FAD/NAD-bd"/>
</dbReference>
<reference evidence="2 3" key="1">
    <citation type="submission" date="2019-09" db="EMBL/GenBank/DDBJ databases">
        <authorList>
            <person name="Park J.-S."/>
            <person name="Choi H.-J."/>
        </authorList>
    </citation>
    <scope>NUCLEOTIDE SEQUENCE [LARGE SCALE GENOMIC DNA]</scope>
    <source>
        <strain evidence="2 3">176SS1-4</strain>
    </source>
</reference>
<dbReference type="Pfam" id="PF00175">
    <property type="entry name" value="NAD_binding_1"/>
    <property type="match status" value="1"/>
</dbReference>
<dbReference type="PANTHER" id="PTHR47354:SF5">
    <property type="entry name" value="PROTEIN RFBI"/>
    <property type="match status" value="1"/>
</dbReference>
<dbReference type="PROSITE" id="PS51384">
    <property type="entry name" value="FAD_FR"/>
    <property type="match status" value="1"/>
</dbReference>
<feature type="domain" description="FAD-binding FR-type" evidence="1">
    <location>
        <begin position="1"/>
        <end position="101"/>
    </location>
</feature>
<dbReference type="Gene3D" id="2.40.30.10">
    <property type="entry name" value="Translation factors"/>
    <property type="match status" value="1"/>
</dbReference>
<dbReference type="SUPFAM" id="SSF63380">
    <property type="entry name" value="Riboflavin synthase domain-like"/>
    <property type="match status" value="1"/>
</dbReference>
<dbReference type="InterPro" id="IPR050415">
    <property type="entry name" value="MRET"/>
</dbReference>
<dbReference type="PANTHER" id="PTHR47354">
    <property type="entry name" value="NADH OXIDOREDUCTASE HCR"/>
    <property type="match status" value="1"/>
</dbReference>
<organism evidence="2 3">
    <name type="scientific">Histidinibacterium aquaticum</name>
    <dbReference type="NCBI Taxonomy" id="2613962"/>
    <lineage>
        <taxon>Bacteria</taxon>
        <taxon>Pseudomonadati</taxon>
        <taxon>Pseudomonadota</taxon>
        <taxon>Alphaproteobacteria</taxon>
        <taxon>Rhodobacterales</taxon>
        <taxon>Paracoccaceae</taxon>
        <taxon>Histidinibacterium</taxon>
    </lineage>
</organism>
<protein>
    <submittedName>
        <fullName evidence="2">Flavodoxin reductase</fullName>
    </submittedName>
</protein>
<accession>A0A5J5GK73</accession>
<proteinExistence type="predicted"/>
<dbReference type="AlphaFoldDB" id="A0A5J5GK73"/>
<dbReference type="Proteomes" id="UP000326554">
    <property type="component" value="Unassembled WGS sequence"/>
</dbReference>
<dbReference type="InterPro" id="IPR017938">
    <property type="entry name" value="Riboflavin_synthase-like_b-brl"/>
</dbReference>